<gene>
    <name evidence="1" type="ORF">E4O86_12360</name>
</gene>
<organism evidence="1 2">
    <name type="scientific">Propylenella binzhouense</name>
    <dbReference type="NCBI Taxonomy" id="2555902"/>
    <lineage>
        <taxon>Bacteria</taxon>
        <taxon>Pseudomonadati</taxon>
        <taxon>Pseudomonadota</taxon>
        <taxon>Alphaproteobacteria</taxon>
        <taxon>Hyphomicrobiales</taxon>
        <taxon>Propylenellaceae</taxon>
        <taxon>Propylenella</taxon>
    </lineage>
</organism>
<comment type="caution">
    <text evidence="1">The sequence shown here is derived from an EMBL/GenBank/DDBJ whole genome shotgun (WGS) entry which is preliminary data.</text>
</comment>
<dbReference type="EMBL" id="SPKJ01000039">
    <property type="protein sequence ID" value="MYZ48502.1"/>
    <property type="molecule type" value="Genomic_DNA"/>
</dbReference>
<proteinExistence type="predicted"/>
<dbReference type="AlphaFoldDB" id="A0A964WTX6"/>
<reference evidence="1" key="1">
    <citation type="submission" date="2019-03" db="EMBL/GenBank/DDBJ databases">
        <title>Afifella sp. nov., isolated from activated sludge.</title>
        <authorList>
            <person name="Li Q."/>
            <person name="Liu Y."/>
        </authorList>
    </citation>
    <scope>NUCLEOTIDE SEQUENCE</scope>
    <source>
        <strain evidence="1">L72</strain>
    </source>
</reference>
<sequence length="144" mass="14820">MSRELPSNVGWRAIAAVLPPLLLGGCFGPDLEEGATLDPKAVDNPARTAAIGEIRSEAANAGTASSGFPFVFDNPVKTAGTVKSSDEIRTTEADLASAARKALGRVPASERAELEAEAARLHAIGDTHVAETEKVILGSTPASE</sequence>
<protein>
    <submittedName>
        <fullName evidence="1">Uncharacterized protein</fullName>
    </submittedName>
</protein>
<dbReference type="PROSITE" id="PS51257">
    <property type="entry name" value="PROKAR_LIPOPROTEIN"/>
    <property type="match status" value="1"/>
</dbReference>
<evidence type="ECO:0000313" key="1">
    <source>
        <dbReference type="EMBL" id="MYZ48502.1"/>
    </source>
</evidence>
<evidence type="ECO:0000313" key="2">
    <source>
        <dbReference type="Proteomes" id="UP000773614"/>
    </source>
</evidence>
<dbReference type="RefSeq" id="WP_161140848.1">
    <property type="nucleotide sequence ID" value="NZ_SPKJ01000039.1"/>
</dbReference>
<dbReference type="Proteomes" id="UP000773614">
    <property type="component" value="Unassembled WGS sequence"/>
</dbReference>
<name>A0A964WTX6_9HYPH</name>
<accession>A0A964WTX6</accession>
<keyword evidence="2" id="KW-1185">Reference proteome</keyword>